<comment type="caution">
    <text evidence="1">The sequence shown here is derived from an EMBL/GenBank/DDBJ whole genome shotgun (WGS) entry which is preliminary data.</text>
</comment>
<keyword evidence="2" id="KW-1185">Reference proteome</keyword>
<organism evidence="1 2">
    <name type="scientific">Holotrichia oblita</name>
    <name type="common">Chafer beetle</name>
    <dbReference type="NCBI Taxonomy" id="644536"/>
    <lineage>
        <taxon>Eukaryota</taxon>
        <taxon>Metazoa</taxon>
        <taxon>Ecdysozoa</taxon>
        <taxon>Arthropoda</taxon>
        <taxon>Hexapoda</taxon>
        <taxon>Insecta</taxon>
        <taxon>Pterygota</taxon>
        <taxon>Neoptera</taxon>
        <taxon>Endopterygota</taxon>
        <taxon>Coleoptera</taxon>
        <taxon>Polyphaga</taxon>
        <taxon>Scarabaeiformia</taxon>
        <taxon>Scarabaeidae</taxon>
        <taxon>Melolonthinae</taxon>
        <taxon>Holotrichia</taxon>
    </lineage>
</organism>
<protein>
    <submittedName>
        <fullName evidence="1">Peptidoglycan recognition protein</fullName>
    </submittedName>
</protein>
<accession>A0ACB9SH44</accession>
<proteinExistence type="predicted"/>
<dbReference type="EMBL" id="CM043023">
    <property type="protein sequence ID" value="KAI4454481.1"/>
    <property type="molecule type" value="Genomic_DNA"/>
</dbReference>
<name>A0ACB9SH44_HOLOL</name>
<sequence length="381" mass="42809">MYSFSSSLLETSSIVAGSSELVIVSREGWHALPPVEVDPMPNPVPYVIIHHSYIPPACSTTPGCIEAMQFMQDLHMNTNGWNDIGYSFAVGGDGKAYTGRGWSAVGAHAPLYNNRSIGICVIGDWREELPPENQLETVHNLIQLGVDSGYIRPDYILHGHRQVRVNTECPGDRLFEEIKTWPHFSSDVDAFYNDTLKKSAFTIDIESRKAWHARTPIEVEPMPNPVPYVIIHHSYRPPACNTTSECIEAMQFMQNLHMDTNGWNDVGYSFAVGGDGKAYTGRGWSTVGAHAPLYNNRSIGICVIGDWRKELPPENQLKTVHDLIQLGVNNSYIRPDYILHGHRQVRPTECPGDRLFEEIKTWPHFSNDVKVYYNGTTKPKS</sequence>
<dbReference type="Proteomes" id="UP001056778">
    <property type="component" value="Chromosome 9"/>
</dbReference>
<gene>
    <name evidence="1" type="ORF">MML48_9g00005146</name>
</gene>
<reference evidence="1" key="1">
    <citation type="submission" date="2022-04" db="EMBL/GenBank/DDBJ databases">
        <title>Chromosome-scale genome assembly of Holotrichia oblita Faldermann.</title>
        <authorList>
            <person name="Rongchong L."/>
        </authorList>
    </citation>
    <scope>NUCLEOTIDE SEQUENCE</scope>
    <source>
        <strain evidence="1">81SQS9</strain>
    </source>
</reference>
<evidence type="ECO:0000313" key="2">
    <source>
        <dbReference type="Proteomes" id="UP001056778"/>
    </source>
</evidence>
<evidence type="ECO:0000313" key="1">
    <source>
        <dbReference type="EMBL" id="KAI4454481.1"/>
    </source>
</evidence>